<evidence type="ECO:0000259" key="1">
    <source>
        <dbReference type="Pfam" id="PF02915"/>
    </source>
</evidence>
<dbReference type="InterPro" id="IPR003251">
    <property type="entry name" value="Rr_diiron-bd_dom"/>
</dbReference>
<dbReference type="RefSeq" id="WP_129255002.1">
    <property type="nucleotide sequence ID" value="NZ_SAXA01000011.1"/>
</dbReference>
<dbReference type="Gene3D" id="1.20.1260.10">
    <property type="match status" value="1"/>
</dbReference>
<organism evidence="2 3">
    <name type="scientific">Ancylomarina salipaludis</name>
    <dbReference type="NCBI Taxonomy" id="2501299"/>
    <lineage>
        <taxon>Bacteria</taxon>
        <taxon>Pseudomonadati</taxon>
        <taxon>Bacteroidota</taxon>
        <taxon>Bacteroidia</taxon>
        <taxon>Marinilabiliales</taxon>
        <taxon>Marinifilaceae</taxon>
        <taxon>Ancylomarina</taxon>
    </lineage>
</organism>
<dbReference type="InterPro" id="IPR009078">
    <property type="entry name" value="Ferritin-like_SF"/>
</dbReference>
<keyword evidence="3" id="KW-1185">Reference proteome</keyword>
<dbReference type="GO" id="GO:0046872">
    <property type="term" value="F:metal ion binding"/>
    <property type="evidence" value="ECO:0007669"/>
    <property type="project" value="InterPro"/>
</dbReference>
<dbReference type="GO" id="GO:0016491">
    <property type="term" value="F:oxidoreductase activity"/>
    <property type="evidence" value="ECO:0007669"/>
    <property type="project" value="InterPro"/>
</dbReference>
<dbReference type="InterPro" id="IPR012347">
    <property type="entry name" value="Ferritin-like"/>
</dbReference>
<protein>
    <recommendedName>
        <fullName evidence="1">Rubrerythrin diiron-binding domain-containing protein</fullName>
    </recommendedName>
</protein>
<dbReference type="OrthoDB" id="1118885at2"/>
<gene>
    <name evidence="2" type="ORF">EO244_12450</name>
</gene>
<dbReference type="AlphaFoldDB" id="A0A4Q1JJV1"/>
<evidence type="ECO:0000313" key="3">
    <source>
        <dbReference type="Proteomes" id="UP000289703"/>
    </source>
</evidence>
<sequence>MKIFRDFKEIIDFAIDSEMNEIQFYSELAETMERKNVKQLFRSIALEKTARMLQLENMKDIGFLLDLECIQDLKIAGSFSEIDFTKKNLSYQEALIMAMNKEKEKFILYQELADCSTDTTCKQTFLSLANQEARQKLKLEIEYDEFILYDN</sequence>
<name>A0A4Q1JJV1_9BACT</name>
<dbReference type="Pfam" id="PF02915">
    <property type="entry name" value="Rubrerythrin"/>
    <property type="match status" value="1"/>
</dbReference>
<accession>A0A4Q1JJV1</accession>
<evidence type="ECO:0000313" key="2">
    <source>
        <dbReference type="EMBL" id="RXQ91549.1"/>
    </source>
</evidence>
<reference evidence="2 3" key="1">
    <citation type="submission" date="2019-01" db="EMBL/GenBank/DDBJ databases">
        <title>Ancylomarina salipaludis sp. nov., isolated from a salt marsh.</title>
        <authorList>
            <person name="Yoon J.-H."/>
        </authorList>
    </citation>
    <scope>NUCLEOTIDE SEQUENCE [LARGE SCALE GENOMIC DNA]</scope>
    <source>
        <strain evidence="2 3">SHSM-M15</strain>
    </source>
</reference>
<dbReference type="Proteomes" id="UP000289703">
    <property type="component" value="Unassembled WGS sequence"/>
</dbReference>
<proteinExistence type="predicted"/>
<dbReference type="CDD" id="cd01045">
    <property type="entry name" value="Ferritin_like_AB"/>
    <property type="match status" value="1"/>
</dbReference>
<dbReference type="EMBL" id="SAXA01000011">
    <property type="protein sequence ID" value="RXQ91549.1"/>
    <property type="molecule type" value="Genomic_DNA"/>
</dbReference>
<feature type="domain" description="Rubrerythrin diiron-binding" evidence="1">
    <location>
        <begin position="9"/>
        <end position="134"/>
    </location>
</feature>
<comment type="caution">
    <text evidence="2">The sequence shown here is derived from an EMBL/GenBank/DDBJ whole genome shotgun (WGS) entry which is preliminary data.</text>
</comment>
<dbReference type="SUPFAM" id="SSF47240">
    <property type="entry name" value="Ferritin-like"/>
    <property type="match status" value="1"/>
</dbReference>